<reference evidence="1 2" key="1">
    <citation type="journal article" date="2016" name="Nat. Commun.">
        <title>Thousands of microbial genomes shed light on interconnected biogeochemical processes in an aquifer system.</title>
        <authorList>
            <person name="Anantharaman K."/>
            <person name="Brown C.T."/>
            <person name="Hug L.A."/>
            <person name="Sharon I."/>
            <person name="Castelle C.J."/>
            <person name="Probst A.J."/>
            <person name="Thomas B.C."/>
            <person name="Singh A."/>
            <person name="Wilkins M.J."/>
            <person name="Karaoz U."/>
            <person name="Brodie E.L."/>
            <person name="Williams K.H."/>
            <person name="Hubbard S.S."/>
            <person name="Banfield J.F."/>
        </authorList>
    </citation>
    <scope>NUCLEOTIDE SEQUENCE [LARGE SCALE GENOMIC DNA]</scope>
</reference>
<name>A0A1F5EWW9_9BACT</name>
<sequence length="659" mass="69339">MDFSPFRTPRRLAVFLLLTAAGLLAAAHLTVGWLWPAQDEARELREHLRTAGVGLSWEAAGRDLALNLVLDGVEVGGLPAERLTLGADRVALEGAALGADELASLAVTACVLGKSGLSLGGTLDLGPDLCLLGVWNGVVADGRLSLAGDAVLSRRGRELEAHTSFHLIRGAICLTLESEGSLVVGRLDSGGFFFSPRLDAAELTGLWGSDPVQAGGIVCAMGWPGDNRWLVWSSGFGLRRRGAPEEFSCGPFFFEYEGGGWIAWLAGTGTARGTDGGLAELSLAADLDVRHLARSVLPLGSTGSGRVGCEVLFHRLRAPRLSLTAEGVALDLPDGTHLSLEGSMSLTDGVPRADCRFDTGGGWLDYGIGEDGVATLSGEGVTLDSAWRGGLELREVIPPLGLLDFEPLIAPANLRLELPDCRWGDSPLGRISGVVRRGAGGWTADLTLETDGGQARCAWRLDLFGFQRIRGTFRGLPLTLVRILGAEEAGLAPTDGRVEGSVELTLRGAAPDSLALNLTATGVEAPLPPFLASLWRWADTAAETPALTGAKLELAWDLRGGEPGEMALRLTSPDLRVTLSPGSRAAWAGALDISGRFEVPPGVARRMSERGVLVFRTPSGWGAVPFHLGGTWTDPQPRLDLVQSRSLAASEPPPGTVGW</sequence>
<accession>A0A1F5EWW9</accession>
<comment type="caution">
    <text evidence="1">The sequence shown here is derived from an EMBL/GenBank/DDBJ whole genome shotgun (WGS) entry which is preliminary data.</text>
</comment>
<protein>
    <recommendedName>
        <fullName evidence="3">Dicarboxylate transport domain-containing protein</fullName>
    </recommendedName>
</protein>
<dbReference type="STRING" id="1817816.A2Y64_01545"/>
<dbReference type="AlphaFoldDB" id="A0A1F5EWW9"/>
<dbReference type="EMBL" id="MFAF01000137">
    <property type="protein sequence ID" value="OGD71903.1"/>
    <property type="molecule type" value="Genomic_DNA"/>
</dbReference>
<evidence type="ECO:0008006" key="3">
    <source>
        <dbReference type="Google" id="ProtNLM"/>
    </source>
</evidence>
<dbReference type="Proteomes" id="UP000177187">
    <property type="component" value="Unassembled WGS sequence"/>
</dbReference>
<proteinExistence type="predicted"/>
<gene>
    <name evidence="1" type="ORF">A2Y64_01545</name>
</gene>
<evidence type="ECO:0000313" key="1">
    <source>
        <dbReference type="EMBL" id="OGD71903.1"/>
    </source>
</evidence>
<organism evidence="1 2">
    <name type="scientific">Candidatus Coatesbacteria bacterium RBG_13_66_14</name>
    <dbReference type="NCBI Taxonomy" id="1817816"/>
    <lineage>
        <taxon>Bacteria</taxon>
        <taxon>Candidatus Coatesiibacteriota</taxon>
    </lineage>
</organism>
<evidence type="ECO:0000313" key="2">
    <source>
        <dbReference type="Proteomes" id="UP000177187"/>
    </source>
</evidence>